<comment type="caution">
    <text evidence="1">The sequence shown here is derived from an EMBL/GenBank/DDBJ whole genome shotgun (WGS) entry which is preliminary data.</text>
</comment>
<proteinExistence type="predicted"/>
<protein>
    <submittedName>
        <fullName evidence="1">Uncharacterized protein</fullName>
    </submittedName>
</protein>
<name>A0ACC2XMP7_9TREE</name>
<accession>A0ACC2XMP7</accession>
<dbReference type="EMBL" id="JASBWV010000010">
    <property type="protein sequence ID" value="KAJ9124527.1"/>
    <property type="molecule type" value="Genomic_DNA"/>
</dbReference>
<keyword evidence="2" id="KW-1185">Reference proteome</keyword>
<dbReference type="Proteomes" id="UP001234202">
    <property type="component" value="Unassembled WGS sequence"/>
</dbReference>
<sequence>MHLPDHIANLNSYSPPSPPPHPFPNVFGSSGSIQNQNGEHSGSYQNEVDSSLDAQLARQLALWTNTDFTFDDDIGPFPGLEEFDVGGEENHKHAEKEKDQQNEDEMDMREMFEGKVRGMKGSKNVLMDRRREMEMEQQVKAANYNSNVHFHDEMGHRAGNNEGPLATANRAAAAAVDGMPTPNDTSAPPPTPSLSNLRPEQNFAQFQNSQQPPAQQPNLQAQANDLASFLSQFYNPNSLNSSNVQPQVAHQPTSQPSHMPPRLQAQHQTTPLMTQPTLPTPPVTVQQSSIAESLVHLLQGLTGQYNLPNQQQRPALPLAMPQPVAAPHNMSQVAQWVERQTPQSHTHSIPPITPSQVERPQLAQKRSYVADETDMQVSANKKARLPTPPSVSDDVNSVEVNGSENERRLSSTAVSVAGDFPSARKTHVHATNSRPDADLEPKGIPMGKGLVMVDGEIITHEEENTAASARFRMKKKEREHALEKNTQVLQDRVSQLEREMESLRKGTVRSLPSIIDLGLYVFRNRKWLAKGSGDQWRTATTFVTGTKTRLLVIGIGVHLQDVVLNITINPFRYQALD</sequence>
<reference evidence="1" key="1">
    <citation type="submission" date="2023-04" db="EMBL/GenBank/DDBJ databases">
        <title>Draft Genome sequencing of Naganishia species isolated from polar environments using Oxford Nanopore Technology.</title>
        <authorList>
            <person name="Leo P."/>
            <person name="Venkateswaran K."/>
        </authorList>
    </citation>
    <scope>NUCLEOTIDE SEQUENCE</scope>
    <source>
        <strain evidence="1">DBVPG 5303</strain>
    </source>
</reference>
<organism evidence="1 2">
    <name type="scientific">Naganishia onofrii</name>
    <dbReference type="NCBI Taxonomy" id="1851511"/>
    <lineage>
        <taxon>Eukaryota</taxon>
        <taxon>Fungi</taxon>
        <taxon>Dikarya</taxon>
        <taxon>Basidiomycota</taxon>
        <taxon>Agaricomycotina</taxon>
        <taxon>Tremellomycetes</taxon>
        <taxon>Filobasidiales</taxon>
        <taxon>Filobasidiaceae</taxon>
        <taxon>Naganishia</taxon>
    </lineage>
</organism>
<gene>
    <name evidence="1" type="ORF">QFC24_003319</name>
</gene>
<evidence type="ECO:0000313" key="2">
    <source>
        <dbReference type="Proteomes" id="UP001234202"/>
    </source>
</evidence>
<evidence type="ECO:0000313" key="1">
    <source>
        <dbReference type="EMBL" id="KAJ9124527.1"/>
    </source>
</evidence>